<organism evidence="1 2">
    <name type="scientific">Roseibacillus ishigakijimensis</name>
    <dbReference type="NCBI Taxonomy" id="454146"/>
    <lineage>
        <taxon>Bacteria</taxon>
        <taxon>Pseudomonadati</taxon>
        <taxon>Verrucomicrobiota</taxon>
        <taxon>Verrucomicrobiia</taxon>
        <taxon>Verrucomicrobiales</taxon>
        <taxon>Verrucomicrobiaceae</taxon>
        <taxon>Roseibacillus</taxon>
    </lineage>
</organism>
<reference evidence="1" key="1">
    <citation type="submission" date="2021-01" db="EMBL/GenBank/DDBJ databases">
        <title>Modified the classification status of verrucomicrobia.</title>
        <authorList>
            <person name="Feng X."/>
        </authorList>
    </citation>
    <scope>NUCLEOTIDE SEQUENCE</scope>
    <source>
        <strain evidence="1">KCTC 12986</strain>
    </source>
</reference>
<evidence type="ECO:0000313" key="2">
    <source>
        <dbReference type="Proteomes" id="UP000604083"/>
    </source>
</evidence>
<protein>
    <submittedName>
        <fullName evidence="1">Uncharacterized protein</fullName>
    </submittedName>
</protein>
<gene>
    <name evidence="1" type="ORF">JIN78_15595</name>
</gene>
<dbReference type="EMBL" id="JAENIO010000057">
    <property type="protein sequence ID" value="MBK1835494.1"/>
    <property type="molecule type" value="Genomic_DNA"/>
</dbReference>
<dbReference type="Gene3D" id="3.40.50.300">
    <property type="entry name" value="P-loop containing nucleotide triphosphate hydrolases"/>
    <property type="match status" value="1"/>
</dbReference>
<dbReference type="InterPro" id="IPR027417">
    <property type="entry name" value="P-loop_NTPase"/>
</dbReference>
<evidence type="ECO:0000313" key="1">
    <source>
        <dbReference type="EMBL" id="MBK1835494.1"/>
    </source>
</evidence>
<dbReference type="Proteomes" id="UP000604083">
    <property type="component" value="Unassembled WGS sequence"/>
</dbReference>
<dbReference type="AlphaFoldDB" id="A0A934RUZ7"/>
<name>A0A934RUZ7_9BACT</name>
<comment type="caution">
    <text evidence="1">The sequence shown here is derived from an EMBL/GenBank/DDBJ whole genome shotgun (WGS) entry which is preliminary data.</text>
</comment>
<dbReference type="RefSeq" id="WP_200392932.1">
    <property type="nucleotide sequence ID" value="NZ_JAENIO010000057.1"/>
</dbReference>
<keyword evidence="2" id="KW-1185">Reference proteome</keyword>
<proteinExistence type="predicted"/>
<sequence length="210" mass="22782">MSTPSVLALRRQLSARFPAAHAGRKEPESHHFQSLPPLPKATLSELVSPPEVTGLGLVLAELLAQSRGEEQTPPLALIDPGDHFDPASYSVHRPLLWLRAPSLKKALQAADLLVRDGNIPLVLLDCSLTPLPEVRQIPPSSWYRLRALAEASGTLLLALTSTPTLPAATTRYQLTSALTLTDMAALRSQWLPKVSFHPLRAHQSQPANMG</sequence>
<accession>A0A934RUZ7</accession>